<dbReference type="SUPFAM" id="SSF56854">
    <property type="entry name" value="Bcl-2 inhibitors of programmed cell death"/>
    <property type="match status" value="1"/>
</dbReference>
<feature type="non-terminal residue" evidence="5">
    <location>
        <position position="1"/>
    </location>
</feature>
<dbReference type="PROSITE" id="PS50062">
    <property type="entry name" value="BCL2_FAMILY"/>
    <property type="match status" value="1"/>
</dbReference>
<dbReference type="GO" id="GO:0005741">
    <property type="term" value="C:mitochondrial outer membrane"/>
    <property type="evidence" value="ECO:0007669"/>
    <property type="project" value="TreeGrafter"/>
</dbReference>
<name>A0A2G9RZI8_AQUCT</name>
<protein>
    <recommendedName>
        <fullName evidence="4">Bcl-2 Bcl-2 homology region 1-3 domain-containing protein</fullName>
    </recommendedName>
</protein>
<evidence type="ECO:0000313" key="5">
    <source>
        <dbReference type="EMBL" id="PIO33306.1"/>
    </source>
</evidence>
<organism evidence="5 6">
    <name type="scientific">Aquarana catesbeiana</name>
    <name type="common">American bullfrog</name>
    <name type="synonym">Rana catesbeiana</name>
    <dbReference type="NCBI Taxonomy" id="8400"/>
    <lineage>
        <taxon>Eukaryota</taxon>
        <taxon>Metazoa</taxon>
        <taxon>Chordata</taxon>
        <taxon>Craniata</taxon>
        <taxon>Vertebrata</taxon>
        <taxon>Euteleostomi</taxon>
        <taxon>Amphibia</taxon>
        <taxon>Batrachia</taxon>
        <taxon>Anura</taxon>
        <taxon>Neobatrachia</taxon>
        <taxon>Ranoidea</taxon>
        <taxon>Ranidae</taxon>
        <taxon>Aquarana</taxon>
    </lineage>
</organism>
<dbReference type="PANTHER" id="PTHR11256">
    <property type="entry name" value="BCL-2 RELATED"/>
    <property type="match status" value="1"/>
</dbReference>
<accession>A0A2G9RZI8</accession>
<dbReference type="GO" id="GO:0008630">
    <property type="term" value="P:intrinsic apoptotic signaling pathway in response to DNA damage"/>
    <property type="evidence" value="ECO:0007669"/>
    <property type="project" value="TreeGrafter"/>
</dbReference>
<evidence type="ECO:0000256" key="2">
    <source>
        <dbReference type="ARBA" id="ARBA00022703"/>
    </source>
</evidence>
<keyword evidence="3" id="KW-1133">Transmembrane helix</keyword>
<dbReference type="GO" id="GO:0001836">
    <property type="term" value="P:release of cytochrome c from mitochondria"/>
    <property type="evidence" value="ECO:0007669"/>
    <property type="project" value="TreeGrafter"/>
</dbReference>
<dbReference type="InterPro" id="IPR046371">
    <property type="entry name" value="Bcl-2_BH1-3"/>
</dbReference>
<comment type="similarity">
    <text evidence="1">Belongs to the Bcl-2 family.</text>
</comment>
<feature type="transmembrane region" description="Helical" evidence="3">
    <location>
        <begin position="72"/>
        <end position="90"/>
    </location>
</feature>
<keyword evidence="6" id="KW-1185">Reference proteome</keyword>
<dbReference type="GO" id="GO:0015288">
    <property type="term" value="F:porin activity"/>
    <property type="evidence" value="ECO:0007669"/>
    <property type="project" value="TreeGrafter"/>
</dbReference>
<dbReference type="Pfam" id="PF00452">
    <property type="entry name" value="Bcl-2"/>
    <property type="match status" value="1"/>
</dbReference>
<dbReference type="InterPro" id="IPR036834">
    <property type="entry name" value="Bcl-2-like_sf"/>
</dbReference>
<dbReference type="GO" id="GO:0097192">
    <property type="term" value="P:extrinsic apoptotic signaling pathway in absence of ligand"/>
    <property type="evidence" value="ECO:0007669"/>
    <property type="project" value="TreeGrafter"/>
</dbReference>
<evidence type="ECO:0000256" key="3">
    <source>
        <dbReference type="SAM" id="Phobius"/>
    </source>
</evidence>
<dbReference type="Gene3D" id="1.10.437.10">
    <property type="entry name" value="Blc2-like"/>
    <property type="match status" value="1"/>
</dbReference>
<keyword evidence="2" id="KW-0053">Apoptosis</keyword>
<dbReference type="InterPro" id="IPR026298">
    <property type="entry name" value="Bcl-2_fam"/>
</dbReference>
<reference evidence="6" key="1">
    <citation type="journal article" date="2017" name="Nat. Commun.">
        <title>The North American bullfrog draft genome provides insight into hormonal regulation of long noncoding RNA.</title>
        <authorList>
            <person name="Hammond S.A."/>
            <person name="Warren R.L."/>
            <person name="Vandervalk B.P."/>
            <person name="Kucuk E."/>
            <person name="Khan H."/>
            <person name="Gibb E.A."/>
            <person name="Pandoh P."/>
            <person name="Kirk H."/>
            <person name="Zhao Y."/>
            <person name="Jones M."/>
            <person name="Mungall A.J."/>
            <person name="Coope R."/>
            <person name="Pleasance S."/>
            <person name="Moore R.A."/>
            <person name="Holt R.A."/>
            <person name="Round J.M."/>
            <person name="Ohora S."/>
            <person name="Walle B.V."/>
            <person name="Veldhoen N."/>
            <person name="Helbing C.C."/>
            <person name="Birol I."/>
        </authorList>
    </citation>
    <scope>NUCLEOTIDE SEQUENCE [LARGE SCALE GENOMIC DNA]</scope>
</reference>
<keyword evidence="3" id="KW-0812">Transmembrane</keyword>
<dbReference type="Proteomes" id="UP000228934">
    <property type="component" value="Unassembled WGS sequence"/>
</dbReference>
<dbReference type="InterPro" id="IPR002475">
    <property type="entry name" value="Bcl2-like"/>
</dbReference>
<dbReference type="EMBL" id="KV929117">
    <property type="protein sequence ID" value="PIO33306.1"/>
    <property type="molecule type" value="Genomic_DNA"/>
</dbReference>
<evidence type="ECO:0000256" key="1">
    <source>
        <dbReference type="ARBA" id="ARBA00009458"/>
    </source>
</evidence>
<dbReference type="AlphaFoldDB" id="A0A2G9RZI8"/>
<feature type="domain" description="Bcl-2 Bcl-2 homology region 1-3" evidence="4">
    <location>
        <begin position="3"/>
        <end position="62"/>
    </location>
</feature>
<keyword evidence="3" id="KW-0472">Membrane</keyword>
<gene>
    <name evidence="5" type="ORF">AB205_0123200</name>
</gene>
<dbReference type="PANTHER" id="PTHR11256:SF41">
    <property type="entry name" value="BCL-2 HOMOLOGOUS ANTAGONIST_KILLER"/>
    <property type="match status" value="1"/>
</dbReference>
<dbReference type="GO" id="GO:0042981">
    <property type="term" value="P:regulation of apoptotic process"/>
    <property type="evidence" value="ECO:0007669"/>
    <property type="project" value="InterPro"/>
</dbReference>
<sequence>FSVFETGVNWGRVLALLGFGYRLAVHVWENGRHRFLRTIAQWLARYLVESRIVRWIVGQGGWTAVLKLTNNSIRYVLMALGVVLILQFVIKRLGSGS</sequence>
<evidence type="ECO:0000313" key="6">
    <source>
        <dbReference type="Proteomes" id="UP000228934"/>
    </source>
</evidence>
<dbReference type="OrthoDB" id="6020735at2759"/>
<proteinExistence type="inferred from homology"/>
<evidence type="ECO:0000259" key="4">
    <source>
        <dbReference type="Pfam" id="PF00452"/>
    </source>
</evidence>
<dbReference type="GO" id="GO:0051400">
    <property type="term" value="F:BH domain binding"/>
    <property type="evidence" value="ECO:0007669"/>
    <property type="project" value="TreeGrafter"/>
</dbReference>